<dbReference type="AlphaFoldDB" id="A0A084VMN9"/>
<organism evidence="1">
    <name type="scientific">Anopheles sinensis</name>
    <name type="common">Mosquito</name>
    <dbReference type="NCBI Taxonomy" id="74873"/>
    <lineage>
        <taxon>Eukaryota</taxon>
        <taxon>Metazoa</taxon>
        <taxon>Ecdysozoa</taxon>
        <taxon>Arthropoda</taxon>
        <taxon>Hexapoda</taxon>
        <taxon>Insecta</taxon>
        <taxon>Pterygota</taxon>
        <taxon>Neoptera</taxon>
        <taxon>Endopterygota</taxon>
        <taxon>Diptera</taxon>
        <taxon>Nematocera</taxon>
        <taxon>Culicoidea</taxon>
        <taxon>Culicidae</taxon>
        <taxon>Anophelinae</taxon>
        <taxon>Anopheles</taxon>
    </lineage>
</organism>
<keyword evidence="1" id="KW-0812">Transmembrane</keyword>
<name>A0A084VMN9_ANOSI</name>
<evidence type="ECO:0000313" key="1">
    <source>
        <dbReference type="EMBL" id="KFB39233.1"/>
    </source>
</evidence>
<proteinExistence type="predicted"/>
<dbReference type="Proteomes" id="UP000030765">
    <property type="component" value="Unassembled WGS sequence"/>
</dbReference>
<sequence length="54" mass="6131">MNILFTTERRLLHNEITGGHGHVWCTLHSEAKGAFNSLRFLAGRQSDSRFCGTR</sequence>
<accession>A0A084VMN9</accession>
<dbReference type="EMBL" id="ATLV01014616">
    <property type="status" value="NOT_ANNOTATED_CDS"/>
    <property type="molecule type" value="Genomic_DNA"/>
</dbReference>
<dbReference type="VEuPathDB" id="VectorBase:ASIC006577"/>
<dbReference type="EnsemblMetazoa" id="ASIC006577-RA">
    <property type="protein sequence ID" value="ASIC006577-PA"/>
    <property type="gene ID" value="ASIC006577"/>
</dbReference>
<reference evidence="2" key="2">
    <citation type="submission" date="2020-05" db="UniProtKB">
        <authorList>
            <consortium name="EnsemblMetazoa"/>
        </authorList>
    </citation>
    <scope>IDENTIFICATION</scope>
</reference>
<protein>
    <submittedName>
        <fullName evidence="1 2">Transmembrane emp24 domain-containing protein 7-like protein</fullName>
    </submittedName>
</protein>
<evidence type="ECO:0000313" key="3">
    <source>
        <dbReference type="Proteomes" id="UP000030765"/>
    </source>
</evidence>
<reference evidence="1 3" key="1">
    <citation type="journal article" date="2014" name="BMC Genomics">
        <title>Genome sequence of Anopheles sinensis provides insight into genetics basis of mosquito competence for malaria parasites.</title>
        <authorList>
            <person name="Zhou D."/>
            <person name="Zhang D."/>
            <person name="Ding G."/>
            <person name="Shi L."/>
            <person name="Hou Q."/>
            <person name="Ye Y."/>
            <person name="Xu Y."/>
            <person name="Zhou H."/>
            <person name="Xiong C."/>
            <person name="Li S."/>
            <person name="Yu J."/>
            <person name="Hong S."/>
            <person name="Yu X."/>
            <person name="Zou P."/>
            <person name="Chen C."/>
            <person name="Chang X."/>
            <person name="Wang W."/>
            <person name="Lv Y."/>
            <person name="Sun Y."/>
            <person name="Ma L."/>
            <person name="Shen B."/>
            <person name="Zhu C."/>
        </authorList>
    </citation>
    <scope>NUCLEOTIDE SEQUENCE [LARGE SCALE GENOMIC DNA]</scope>
</reference>
<evidence type="ECO:0000313" key="2">
    <source>
        <dbReference type="EnsemblMetazoa" id="ASIC006577-PA"/>
    </source>
</evidence>
<keyword evidence="3" id="KW-1185">Reference proteome</keyword>
<gene>
    <name evidence="1" type="ORF">ZHAS_00006577</name>
</gene>
<dbReference type="EMBL" id="KE524975">
    <property type="protein sequence ID" value="KFB39233.1"/>
    <property type="molecule type" value="Genomic_DNA"/>
</dbReference>
<keyword evidence="1" id="KW-0472">Membrane</keyword>